<gene>
    <name evidence="11" type="ORF">GGQ68_004274</name>
</gene>
<keyword evidence="6 9" id="KW-1133">Transmembrane helix</keyword>
<dbReference type="GO" id="GO:0022857">
    <property type="term" value="F:transmembrane transporter activity"/>
    <property type="evidence" value="ECO:0007669"/>
    <property type="project" value="UniProtKB-UniRule"/>
</dbReference>
<dbReference type="EMBL" id="JACIEJ010000014">
    <property type="protein sequence ID" value="MBB3987920.1"/>
    <property type="molecule type" value="Genomic_DNA"/>
</dbReference>
<dbReference type="InterPro" id="IPR055348">
    <property type="entry name" value="DctQ"/>
</dbReference>
<keyword evidence="4 9" id="KW-0997">Cell inner membrane</keyword>
<comment type="function">
    <text evidence="9">Part of the tripartite ATP-independent periplasmic (TRAP) transport system.</text>
</comment>
<evidence type="ECO:0000256" key="1">
    <source>
        <dbReference type="ARBA" id="ARBA00004429"/>
    </source>
</evidence>
<proteinExistence type="inferred from homology"/>
<evidence type="ECO:0000256" key="8">
    <source>
        <dbReference type="ARBA" id="ARBA00038436"/>
    </source>
</evidence>
<keyword evidence="12" id="KW-1185">Reference proteome</keyword>
<evidence type="ECO:0000256" key="3">
    <source>
        <dbReference type="ARBA" id="ARBA00022475"/>
    </source>
</evidence>
<evidence type="ECO:0000313" key="11">
    <source>
        <dbReference type="EMBL" id="MBB3987920.1"/>
    </source>
</evidence>
<comment type="subcellular location">
    <subcellularLocation>
        <location evidence="1 9">Cell inner membrane</location>
        <topology evidence="1 9">Multi-pass membrane protein</topology>
    </subcellularLocation>
</comment>
<sequence>MNRLRTIFDWLGKRAENFLALILGALFVSFLIQIVFRYLLNLPLGWTVEFVSIAWLWGILFGYAFVVREADVIRLDIIYAALPRNARRALDVLTGTICAGIFIWTLPYVWDYIAFMAIEKTAYMKIRFDYVFAIYIAFALSVILRCGITVWRGITGAGPAFDTSKSAGTHDYD</sequence>
<keyword evidence="7 9" id="KW-0472">Membrane</keyword>
<dbReference type="RefSeq" id="WP_183969351.1">
    <property type="nucleotide sequence ID" value="NZ_BAABBZ010000055.1"/>
</dbReference>
<name>A0A7W6GU88_9RHOB</name>
<keyword evidence="5 9" id="KW-0812">Transmembrane</keyword>
<evidence type="ECO:0000256" key="9">
    <source>
        <dbReference type="RuleBase" id="RU369079"/>
    </source>
</evidence>
<dbReference type="AlphaFoldDB" id="A0A7W6GU88"/>
<dbReference type="Proteomes" id="UP000541426">
    <property type="component" value="Unassembled WGS sequence"/>
</dbReference>
<feature type="transmembrane region" description="Helical" evidence="9">
    <location>
        <begin position="46"/>
        <end position="67"/>
    </location>
</feature>
<evidence type="ECO:0000259" key="10">
    <source>
        <dbReference type="Pfam" id="PF04290"/>
    </source>
</evidence>
<dbReference type="PANTHER" id="PTHR35011:SF2">
    <property type="entry name" value="2,3-DIKETO-L-GULONATE TRAP TRANSPORTER SMALL PERMEASE PROTEIN YIAM"/>
    <property type="match status" value="1"/>
</dbReference>
<keyword evidence="3" id="KW-1003">Cell membrane</keyword>
<evidence type="ECO:0000313" key="12">
    <source>
        <dbReference type="Proteomes" id="UP000541426"/>
    </source>
</evidence>
<keyword evidence="2 9" id="KW-0813">Transport</keyword>
<dbReference type="GO" id="GO:0015740">
    <property type="term" value="P:C4-dicarboxylate transport"/>
    <property type="evidence" value="ECO:0007669"/>
    <property type="project" value="TreeGrafter"/>
</dbReference>
<feature type="transmembrane region" description="Helical" evidence="9">
    <location>
        <begin position="88"/>
        <end position="110"/>
    </location>
</feature>
<evidence type="ECO:0000256" key="6">
    <source>
        <dbReference type="ARBA" id="ARBA00022989"/>
    </source>
</evidence>
<feature type="transmembrane region" description="Helical" evidence="9">
    <location>
        <begin position="20"/>
        <end position="40"/>
    </location>
</feature>
<feature type="transmembrane region" description="Helical" evidence="9">
    <location>
        <begin position="130"/>
        <end position="151"/>
    </location>
</feature>
<dbReference type="GO" id="GO:0005886">
    <property type="term" value="C:plasma membrane"/>
    <property type="evidence" value="ECO:0007669"/>
    <property type="project" value="UniProtKB-SubCell"/>
</dbReference>
<evidence type="ECO:0000256" key="2">
    <source>
        <dbReference type="ARBA" id="ARBA00022448"/>
    </source>
</evidence>
<comment type="similarity">
    <text evidence="8 9">Belongs to the TRAP transporter small permease family.</text>
</comment>
<protein>
    <recommendedName>
        <fullName evidence="9">TRAP transporter small permease protein</fullName>
    </recommendedName>
</protein>
<dbReference type="InterPro" id="IPR007387">
    <property type="entry name" value="TRAP_DctQ"/>
</dbReference>
<evidence type="ECO:0000256" key="7">
    <source>
        <dbReference type="ARBA" id="ARBA00023136"/>
    </source>
</evidence>
<reference evidence="11 12" key="1">
    <citation type="submission" date="2020-08" db="EMBL/GenBank/DDBJ databases">
        <title>Genomic Encyclopedia of Type Strains, Phase IV (KMG-IV): sequencing the most valuable type-strain genomes for metagenomic binning, comparative biology and taxonomic classification.</title>
        <authorList>
            <person name="Goeker M."/>
        </authorList>
    </citation>
    <scope>NUCLEOTIDE SEQUENCE [LARGE SCALE GENOMIC DNA]</scope>
    <source>
        <strain evidence="11 12">DSM 102235</strain>
    </source>
</reference>
<comment type="caution">
    <text evidence="11">The sequence shown here is derived from an EMBL/GenBank/DDBJ whole genome shotgun (WGS) entry which is preliminary data.</text>
</comment>
<evidence type="ECO:0000256" key="4">
    <source>
        <dbReference type="ARBA" id="ARBA00022519"/>
    </source>
</evidence>
<accession>A0A7W6GU88</accession>
<organism evidence="11 12">
    <name type="scientific">Sagittula marina</name>
    <dbReference type="NCBI Taxonomy" id="943940"/>
    <lineage>
        <taxon>Bacteria</taxon>
        <taxon>Pseudomonadati</taxon>
        <taxon>Pseudomonadota</taxon>
        <taxon>Alphaproteobacteria</taxon>
        <taxon>Rhodobacterales</taxon>
        <taxon>Roseobacteraceae</taxon>
        <taxon>Sagittula</taxon>
    </lineage>
</organism>
<comment type="subunit">
    <text evidence="9">The complex comprises the extracytoplasmic solute receptor protein and the two transmembrane proteins.</text>
</comment>
<feature type="domain" description="Tripartite ATP-independent periplasmic transporters DctQ component" evidence="10">
    <location>
        <begin position="27"/>
        <end position="155"/>
    </location>
</feature>
<dbReference type="PANTHER" id="PTHR35011">
    <property type="entry name" value="2,3-DIKETO-L-GULONATE TRAP TRANSPORTER SMALL PERMEASE PROTEIN YIAM"/>
    <property type="match status" value="1"/>
</dbReference>
<dbReference type="Pfam" id="PF04290">
    <property type="entry name" value="DctQ"/>
    <property type="match status" value="1"/>
</dbReference>
<evidence type="ECO:0000256" key="5">
    <source>
        <dbReference type="ARBA" id="ARBA00022692"/>
    </source>
</evidence>